<evidence type="ECO:0008006" key="2">
    <source>
        <dbReference type="Google" id="ProtNLM"/>
    </source>
</evidence>
<sequence>MPSYELTPAAESDLREIAHTPWIDGESDRPRIMPPGWSDPSPKLPITTRFLVLFLPVIRKYGLCNAHINYVFYLQPKGKKPRIIAVLHERMELLARIADRLSP</sequence>
<dbReference type="EMBL" id="CAADFF010000028">
    <property type="protein sequence ID" value="VFJ91716.1"/>
    <property type="molecule type" value="Genomic_DNA"/>
</dbReference>
<evidence type="ECO:0000313" key="1">
    <source>
        <dbReference type="EMBL" id="VFJ91716.1"/>
    </source>
</evidence>
<dbReference type="AlphaFoldDB" id="A0A450UGR5"/>
<proteinExistence type="predicted"/>
<organism evidence="1">
    <name type="scientific">Candidatus Kentrum sp. LFY</name>
    <dbReference type="NCBI Taxonomy" id="2126342"/>
    <lineage>
        <taxon>Bacteria</taxon>
        <taxon>Pseudomonadati</taxon>
        <taxon>Pseudomonadota</taxon>
        <taxon>Gammaproteobacteria</taxon>
        <taxon>Candidatus Kentrum</taxon>
    </lineage>
</organism>
<reference evidence="1" key="1">
    <citation type="submission" date="2019-02" db="EMBL/GenBank/DDBJ databases">
        <authorList>
            <person name="Gruber-Vodicka R. H."/>
            <person name="Seah K. B. B."/>
        </authorList>
    </citation>
    <scope>NUCLEOTIDE SEQUENCE</scope>
    <source>
        <strain evidence="1">BECK_M7</strain>
    </source>
</reference>
<accession>A0A450UGR5</accession>
<gene>
    <name evidence="1" type="ORF">BECKLFY1418B_GA0070995_102817</name>
</gene>
<protein>
    <recommendedName>
        <fullName evidence="2">Type II toxin-antitoxin system RelE/ParE family toxin</fullName>
    </recommendedName>
</protein>
<name>A0A450UGR5_9GAMM</name>